<organism evidence="8 9">
    <name type="scientific">Extremus antarcticus</name>
    <dbReference type="NCBI Taxonomy" id="702011"/>
    <lineage>
        <taxon>Eukaryota</taxon>
        <taxon>Fungi</taxon>
        <taxon>Dikarya</taxon>
        <taxon>Ascomycota</taxon>
        <taxon>Pezizomycotina</taxon>
        <taxon>Dothideomycetes</taxon>
        <taxon>Dothideomycetidae</taxon>
        <taxon>Mycosphaerellales</taxon>
        <taxon>Extremaceae</taxon>
        <taxon>Extremus</taxon>
    </lineage>
</organism>
<evidence type="ECO:0000256" key="6">
    <source>
        <dbReference type="SAM" id="MobiDB-lite"/>
    </source>
</evidence>
<evidence type="ECO:0000313" key="9">
    <source>
        <dbReference type="Proteomes" id="UP001271007"/>
    </source>
</evidence>
<feature type="transmembrane region" description="Helical" evidence="5">
    <location>
        <begin position="89"/>
        <end position="109"/>
    </location>
</feature>
<evidence type="ECO:0000256" key="4">
    <source>
        <dbReference type="ARBA" id="ARBA00023136"/>
    </source>
</evidence>
<comment type="caution">
    <text evidence="8">The sequence shown here is derived from an EMBL/GenBank/DDBJ whole genome shotgun (WGS) entry which is preliminary data.</text>
</comment>
<keyword evidence="5" id="KW-0560">Oxidoreductase</keyword>
<keyword evidence="2 5" id="KW-0812">Transmembrane</keyword>
<comment type="catalytic activity">
    <reaction evidence="5">
        <text>a di-trans,poly-cis-dolichal + NADP(+) = a di-trans,poly-cis-polyprenal + NADPH + H(+)</text>
        <dbReference type="Rhea" id="RHEA:80727"/>
        <dbReference type="Rhea" id="RHEA-COMP:19536"/>
        <dbReference type="Rhea" id="RHEA-COMP:19537"/>
        <dbReference type="ChEBI" id="CHEBI:15378"/>
        <dbReference type="ChEBI" id="CHEBI:57783"/>
        <dbReference type="ChEBI" id="CHEBI:58349"/>
        <dbReference type="ChEBI" id="CHEBI:231623"/>
        <dbReference type="ChEBI" id="CHEBI:231637"/>
        <dbReference type="EC" id="1.3.1.94"/>
    </reaction>
    <physiologicalReaction direction="right-to-left" evidence="5">
        <dbReference type="Rhea" id="RHEA:80729"/>
    </physiologicalReaction>
</comment>
<feature type="transmembrane region" description="Helical" evidence="5">
    <location>
        <begin position="254"/>
        <end position="276"/>
    </location>
</feature>
<comment type="function">
    <text evidence="5">Plays a key role in early steps of protein N-linked glycosylation by being involved in the conversion of polyprenol into dolichol. Acts as a polyprenal reductase that mediates the reduction of polyprenal into dolichal in a NADP-dependent mechanism. Dolichols are required for the synthesis of dolichol-linked monosaccharides and the oligosaccharide precursor used for N-glycosylation.</text>
</comment>
<dbReference type="GO" id="GO:0003865">
    <property type="term" value="F:3-oxo-5-alpha-steroid 4-dehydrogenase activity"/>
    <property type="evidence" value="ECO:0007669"/>
    <property type="project" value="TreeGrafter"/>
</dbReference>
<gene>
    <name evidence="8" type="ORF">LTR09_003591</name>
</gene>
<dbReference type="GO" id="GO:0005789">
    <property type="term" value="C:endoplasmic reticulum membrane"/>
    <property type="evidence" value="ECO:0007669"/>
    <property type="project" value="UniProtKB-SubCell"/>
</dbReference>
<keyword evidence="4 5" id="KW-0472">Membrane</keyword>
<dbReference type="GO" id="GO:0160198">
    <property type="term" value="F:polyprenal reductase activity"/>
    <property type="evidence" value="ECO:0007669"/>
    <property type="project" value="UniProtKB-EC"/>
</dbReference>
<feature type="compositionally biased region" description="Low complexity" evidence="6">
    <location>
        <begin position="325"/>
        <end position="350"/>
    </location>
</feature>
<feature type="transmembrane region" description="Helical" evidence="5">
    <location>
        <begin position="21"/>
        <end position="40"/>
    </location>
</feature>
<dbReference type="Pfam" id="PF02544">
    <property type="entry name" value="Steroid_dh"/>
    <property type="match status" value="1"/>
</dbReference>
<evidence type="ECO:0000256" key="1">
    <source>
        <dbReference type="ARBA" id="ARBA00004127"/>
    </source>
</evidence>
<comment type="pathway">
    <text evidence="5">Protein modification; protein glycosylation.</text>
</comment>
<dbReference type="InterPro" id="IPR001104">
    <property type="entry name" value="3-oxo-5_a-steroid_4-DH_C"/>
</dbReference>
<evidence type="ECO:0000256" key="2">
    <source>
        <dbReference type="ARBA" id="ARBA00022692"/>
    </source>
</evidence>
<keyword evidence="5" id="KW-0256">Endoplasmic reticulum</keyword>
<keyword evidence="9" id="KW-1185">Reference proteome</keyword>
<protein>
    <recommendedName>
        <fullName evidence="5">Polyprenal reductase</fullName>
        <ecNumber evidence="5">1.3.1.94</ecNumber>
    </recommendedName>
</protein>
<dbReference type="PANTHER" id="PTHR14624">
    <property type="entry name" value="DFG10 PROTEIN"/>
    <property type="match status" value="1"/>
</dbReference>
<sequence length="443" mass="49550">MWEHKLFAHGPQEIVGQALSLAGAVIVTLTLQLCSSQFILSSYRWLRLLHLNGRADLPNTSPSGSSNERIQQLLEASYLMYTQYYPTDAIAILRCAYLIAAAAIVLVAISPPLRDRFLSYGARTSETPLSSAEKEKQALQSKQKKPSRTILTSLLDELQQWQVPHDWFWTFYALSVTLSAFWPGEAMFLHGPVYGLIRDSAGPLATSMTFEQLKVTWVMLLVQGGRRLYESLIFVEWEEFGTDKIMSKMWGGHWAMGLAFYIATSVAFWIEGIPAIEAHKLSYRDVIFNRPTMRTIFSVLLFILASGFQHDCHSYLAYLKRQPATDKSSSSDDSPATSSLTKSSSSPTSPEIFTQGDTTYKLPTHPAFQPIISPHYTAEVFIYLALALVSAPQGAWINGTMSCAMVFVAVNLGVTAEGTRRWYARRFGAEAVKGKWRMVPGVW</sequence>
<dbReference type="GO" id="GO:0016095">
    <property type="term" value="P:polyprenol catabolic process"/>
    <property type="evidence" value="ECO:0007669"/>
    <property type="project" value="UniProtKB-UniRule"/>
</dbReference>
<name>A0AAJ0GBF3_9PEZI</name>
<feature type="transmembrane region" description="Helical" evidence="5">
    <location>
        <begin position="296"/>
        <end position="318"/>
    </location>
</feature>
<dbReference type="Proteomes" id="UP001271007">
    <property type="component" value="Unassembled WGS sequence"/>
</dbReference>
<dbReference type="InterPro" id="IPR039698">
    <property type="entry name" value="Dfg10/SRD5A3"/>
</dbReference>
<dbReference type="GO" id="GO:0006488">
    <property type="term" value="P:dolichol-linked oligosaccharide biosynthetic process"/>
    <property type="evidence" value="ECO:0007669"/>
    <property type="project" value="UniProtKB-UniRule"/>
</dbReference>
<dbReference type="EC" id="1.3.1.94" evidence="5"/>
<dbReference type="PROSITE" id="PS50244">
    <property type="entry name" value="S5A_REDUCTASE"/>
    <property type="match status" value="1"/>
</dbReference>
<accession>A0AAJ0GBF3</accession>
<feature type="domain" description="3-oxo-5-alpha-steroid 4-dehydrogenase C-terminal" evidence="7">
    <location>
        <begin position="354"/>
        <end position="443"/>
    </location>
</feature>
<keyword evidence="5" id="KW-0521">NADP</keyword>
<dbReference type="AlphaFoldDB" id="A0AAJ0GBF3"/>
<evidence type="ECO:0000259" key="7">
    <source>
        <dbReference type="Pfam" id="PF02544"/>
    </source>
</evidence>
<comment type="subcellular location">
    <subcellularLocation>
        <location evidence="1">Endomembrane system</location>
        <topology evidence="1">Multi-pass membrane protein</topology>
    </subcellularLocation>
    <subcellularLocation>
        <location evidence="5">Endoplasmic reticulum membrane</location>
    </subcellularLocation>
</comment>
<dbReference type="PANTHER" id="PTHR14624:SF0">
    <property type="entry name" value="POLYPRENOL REDUCTASE"/>
    <property type="match status" value="1"/>
</dbReference>
<evidence type="ECO:0000256" key="3">
    <source>
        <dbReference type="ARBA" id="ARBA00022989"/>
    </source>
</evidence>
<proteinExistence type="inferred from homology"/>
<feature type="transmembrane region" description="Helical" evidence="5">
    <location>
        <begin position="395"/>
        <end position="416"/>
    </location>
</feature>
<evidence type="ECO:0000256" key="5">
    <source>
        <dbReference type="RuleBase" id="RU367081"/>
    </source>
</evidence>
<feature type="region of interest" description="Disordered" evidence="6">
    <location>
        <begin position="325"/>
        <end position="351"/>
    </location>
</feature>
<evidence type="ECO:0000313" key="8">
    <source>
        <dbReference type="EMBL" id="KAK3055670.1"/>
    </source>
</evidence>
<dbReference type="GO" id="GO:0102389">
    <property type="term" value="F:polyprenol reductase activity"/>
    <property type="evidence" value="ECO:0007669"/>
    <property type="project" value="UniProtKB-UniRule"/>
</dbReference>
<dbReference type="EMBL" id="JAWDJX010000008">
    <property type="protein sequence ID" value="KAK3055670.1"/>
    <property type="molecule type" value="Genomic_DNA"/>
</dbReference>
<comment type="similarity">
    <text evidence="5">Belongs to the steroid 5-alpha reductase family. Polyprenal reductase subfamily.</text>
</comment>
<keyword evidence="3 5" id="KW-1133">Transmembrane helix</keyword>
<reference evidence="8" key="1">
    <citation type="submission" date="2023-04" db="EMBL/GenBank/DDBJ databases">
        <title>Black Yeasts Isolated from many extreme environments.</title>
        <authorList>
            <person name="Coleine C."/>
            <person name="Stajich J.E."/>
            <person name="Selbmann L."/>
        </authorList>
    </citation>
    <scope>NUCLEOTIDE SEQUENCE</scope>
    <source>
        <strain evidence="8">CCFEE 5312</strain>
    </source>
</reference>